<dbReference type="SUPFAM" id="SSF118370">
    <property type="entry name" value="Vasodilator-stimulated phosphoprotein, VASP, tetramerisation domain"/>
    <property type="match status" value="1"/>
</dbReference>
<dbReference type="Pfam" id="PF08776">
    <property type="entry name" value="VASP_tetra"/>
    <property type="match status" value="1"/>
</dbReference>
<evidence type="ECO:0000313" key="3">
    <source>
        <dbReference type="Proteomes" id="UP000277204"/>
    </source>
</evidence>
<dbReference type="InterPro" id="IPR038023">
    <property type="entry name" value="VASP_sf"/>
</dbReference>
<feature type="compositionally biased region" description="Polar residues" evidence="1">
    <location>
        <begin position="39"/>
        <end position="48"/>
    </location>
</feature>
<dbReference type="Gene3D" id="1.20.5.1160">
    <property type="entry name" value="Vasodilator-stimulated phosphoprotein"/>
    <property type="match status" value="1"/>
</dbReference>
<proteinExistence type="predicted"/>
<evidence type="ECO:0000256" key="1">
    <source>
        <dbReference type="SAM" id="MobiDB-lite"/>
    </source>
</evidence>
<organism evidence="2 3">
    <name type="scientific">Schistosoma margrebowiei</name>
    <dbReference type="NCBI Taxonomy" id="48269"/>
    <lineage>
        <taxon>Eukaryota</taxon>
        <taxon>Metazoa</taxon>
        <taxon>Spiralia</taxon>
        <taxon>Lophotrochozoa</taxon>
        <taxon>Platyhelminthes</taxon>
        <taxon>Trematoda</taxon>
        <taxon>Digenea</taxon>
        <taxon>Strigeidida</taxon>
        <taxon>Schistosomatoidea</taxon>
        <taxon>Schistosomatidae</taxon>
        <taxon>Schistosoma</taxon>
    </lineage>
</organism>
<dbReference type="Proteomes" id="UP000277204">
    <property type="component" value="Unassembled WGS sequence"/>
</dbReference>
<keyword evidence="3" id="KW-1185">Reference proteome</keyword>
<dbReference type="STRING" id="48269.A0A183N176"/>
<evidence type="ECO:0000313" key="2">
    <source>
        <dbReference type="EMBL" id="VDP41736.1"/>
    </source>
</evidence>
<dbReference type="EMBL" id="UZAI01018971">
    <property type="protein sequence ID" value="VDP41736.1"/>
    <property type="molecule type" value="Genomic_DNA"/>
</dbReference>
<feature type="compositionally biased region" description="Low complexity" evidence="1">
    <location>
        <begin position="21"/>
        <end position="38"/>
    </location>
</feature>
<dbReference type="InterPro" id="IPR014885">
    <property type="entry name" value="VASP_tetra"/>
</dbReference>
<protein>
    <submittedName>
        <fullName evidence="2">Uncharacterized protein</fullName>
    </submittedName>
</protein>
<name>A0A183N176_9TREM</name>
<reference evidence="2 3" key="1">
    <citation type="submission" date="2018-11" db="EMBL/GenBank/DDBJ databases">
        <authorList>
            <consortium name="Pathogen Informatics"/>
        </authorList>
    </citation>
    <scope>NUCLEOTIDE SEQUENCE [LARGE SCALE GENOMIC DNA]</scope>
    <source>
        <strain evidence="2 3">Zambia</strain>
    </source>
</reference>
<feature type="region of interest" description="Disordered" evidence="1">
    <location>
        <begin position="19"/>
        <end position="48"/>
    </location>
</feature>
<gene>
    <name evidence="2" type="ORF">SMRZ_LOCUS22051</name>
</gene>
<sequence length="148" mass="15762">MQLLLSGFFCRDSNATTGVISTSSNNTSTSTTVSNSNSDLPTPSSPVRSHSVITNAFQGQNSSTNTSSSIVPGYATLRKVSSPSLDSTTINSLSNSCSTNNSNSGSTTVNRADLEAFKRELISEFRREVQQLKNDVIEALRASSIRNC</sequence>
<dbReference type="AlphaFoldDB" id="A0A183N176"/>
<accession>A0A183N176</accession>